<reference evidence="3 4" key="1">
    <citation type="submission" date="2023-01" db="EMBL/GenBank/DDBJ databases">
        <title>Analysis of 21 Apiospora genomes using comparative genomics revels a genus with tremendous synthesis potential of carbohydrate active enzymes and secondary metabolites.</title>
        <authorList>
            <person name="Sorensen T."/>
        </authorList>
    </citation>
    <scope>NUCLEOTIDE SEQUENCE [LARGE SCALE GENOMIC DNA]</scope>
    <source>
        <strain evidence="3 4">CBS 117206</strain>
    </source>
</reference>
<feature type="region of interest" description="Disordered" evidence="1">
    <location>
        <begin position="220"/>
        <end position="251"/>
    </location>
</feature>
<keyword evidence="2" id="KW-0812">Transmembrane</keyword>
<feature type="transmembrane region" description="Helical" evidence="2">
    <location>
        <begin position="694"/>
        <end position="719"/>
    </location>
</feature>
<dbReference type="EMBL" id="JAQQWP010000008">
    <property type="protein sequence ID" value="KAK8106085.1"/>
    <property type="molecule type" value="Genomic_DNA"/>
</dbReference>
<name>A0AAW0QJH8_9PEZI</name>
<keyword evidence="2" id="KW-1133">Transmembrane helix</keyword>
<feature type="compositionally biased region" description="Polar residues" evidence="1">
    <location>
        <begin position="1"/>
        <end position="16"/>
    </location>
</feature>
<feature type="compositionally biased region" description="Basic and acidic residues" evidence="1">
    <location>
        <begin position="332"/>
        <end position="343"/>
    </location>
</feature>
<dbReference type="AlphaFoldDB" id="A0AAW0QJH8"/>
<feature type="region of interest" description="Disordered" evidence="1">
    <location>
        <begin position="78"/>
        <end position="111"/>
    </location>
</feature>
<feature type="compositionally biased region" description="Basic and acidic residues" evidence="1">
    <location>
        <begin position="366"/>
        <end position="393"/>
    </location>
</feature>
<feature type="compositionally biased region" description="Polar residues" evidence="1">
    <location>
        <begin position="487"/>
        <end position="506"/>
    </location>
</feature>
<keyword evidence="2" id="KW-0472">Membrane</keyword>
<evidence type="ECO:0000313" key="4">
    <source>
        <dbReference type="Proteomes" id="UP001392437"/>
    </source>
</evidence>
<feature type="region of interest" description="Disordered" evidence="1">
    <location>
        <begin position="468"/>
        <end position="515"/>
    </location>
</feature>
<accession>A0AAW0QJH8</accession>
<organism evidence="3 4">
    <name type="scientific">Apiospora kogelbergensis</name>
    <dbReference type="NCBI Taxonomy" id="1337665"/>
    <lineage>
        <taxon>Eukaryota</taxon>
        <taxon>Fungi</taxon>
        <taxon>Dikarya</taxon>
        <taxon>Ascomycota</taxon>
        <taxon>Pezizomycotina</taxon>
        <taxon>Sordariomycetes</taxon>
        <taxon>Xylariomycetidae</taxon>
        <taxon>Amphisphaeriales</taxon>
        <taxon>Apiosporaceae</taxon>
        <taxon>Apiospora</taxon>
    </lineage>
</organism>
<feature type="region of interest" description="Disordered" evidence="1">
    <location>
        <begin position="1"/>
        <end position="21"/>
    </location>
</feature>
<feature type="region of interest" description="Disordered" evidence="1">
    <location>
        <begin position="530"/>
        <end position="638"/>
    </location>
</feature>
<feature type="transmembrane region" description="Helical" evidence="2">
    <location>
        <begin position="652"/>
        <end position="673"/>
    </location>
</feature>
<keyword evidence="4" id="KW-1185">Reference proteome</keyword>
<feature type="compositionally biased region" description="Basic and acidic residues" evidence="1">
    <location>
        <begin position="608"/>
        <end position="630"/>
    </location>
</feature>
<feature type="compositionally biased region" description="Basic and acidic residues" evidence="1">
    <location>
        <begin position="568"/>
        <end position="582"/>
    </location>
</feature>
<feature type="compositionally biased region" description="Basic residues" evidence="1">
    <location>
        <begin position="222"/>
        <end position="236"/>
    </location>
</feature>
<comment type="caution">
    <text evidence="3">The sequence shown here is derived from an EMBL/GenBank/DDBJ whole genome shotgun (WGS) entry which is preliminary data.</text>
</comment>
<evidence type="ECO:0000313" key="3">
    <source>
        <dbReference type="EMBL" id="KAK8106085.1"/>
    </source>
</evidence>
<feature type="compositionally biased region" description="Polar residues" evidence="1">
    <location>
        <begin position="300"/>
        <end position="312"/>
    </location>
</feature>
<protein>
    <submittedName>
        <fullName evidence="3">Uncharacterized protein</fullName>
    </submittedName>
</protein>
<sequence length="726" mass="80982">MDHSGNAHSPQNNNPWSRKRTLSLGGFLGKIIPTHRPEQGGTLRSLVNTSTESAYRDLNINPEELKDWNIAQDLPAGKRLGLDDDHTRYSHSSDTPRSSTKSKMTKLTKTVRHAEDEYEKAKRTEDVVGENRMAEKAQATLARIEQTKAEIYQQHGPLAWRQNRREWSSAQEPQLSPIAQSFMNAELDDQPQEPIIEDALPVSYTESKGKGMTRALPVSRNRSGKVNKLQKRRRNRSGSLGMIEDGDQFPQLSSQIDRRNSKDRDQPNAVATVISSQSTLKEHMKNPFAARRKLDRSRSATDLVTNTSQPHQSVRHSGEGGMFRHKTYSQVDVRKVKTSEETPSRSQDAGKQTETLLSDSLATDCDQERSRQGRDTARKADVELDRKKDITPREIHRSDEIPRGVEGERTPELLNEIIETITSSGETHQNKDSVYTPTITTIGCARALLIQTMPGAILGQVDRPTASLTDAPVTQRLNSKPPRSLGRWTNQAGDGTAPSRPTTMQSAWPRHGYSRSVPICGTASARMVEIRRPNSSEGRRSLLARGTLRKKSEESKPAQTAASMTKHHAADTQSSEKHREATVHGAARTAMLQSQVALPRESPAKASNKREKSAEEKKKNESKTEVKGKNNDTVVGLSTPHKYPKRDAMSTLYTIGLAMISWVWSTMEMWWAIMRPVFDGGSELWKRRHQEESTWLDVGAFVFTGVSLVVGLSLGVHILGAVRSLL</sequence>
<proteinExistence type="predicted"/>
<feature type="compositionally biased region" description="Basic and acidic residues" evidence="1">
    <location>
        <begin position="530"/>
        <end position="540"/>
    </location>
</feature>
<evidence type="ECO:0000256" key="2">
    <source>
        <dbReference type="SAM" id="Phobius"/>
    </source>
</evidence>
<evidence type="ECO:0000256" key="1">
    <source>
        <dbReference type="SAM" id="MobiDB-lite"/>
    </source>
</evidence>
<gene>
    <name evidence="3" type="ORF">PG999_009444</name>
</gene>
<dbReference type="Proteomes" id="UP001392437">
    <property type="component" value="Unassembled WGS sequence"/>
</dbReference>
<feature type="region of interest" description="Disordered" evidence="1">
    <location>
        <begin position="276"/>
        <end position="393"/>
    </location>
</feature>
<feature type="compositionally biased region" description="Polar residues" evidence="1">
    <location>
        <begin position="344"/>
        <end position="361"/>
    </location>
</feature>